<evidence type="ECO:0000313" key="2">
    <source>
        <dbReference type="EMBL" id="ABG25794.1"/>
    </source>
</evidence>
<accession>Q14VL7</accession>
<evidence type="ECO:0000256" key="1">
    <source>
        <dbReference type="SAM" id="Phobius"/>
    </source>
</evidence>
<dbReference type="KEGG" id="vg:5141331"/>
<sequence length="194" mass="22301">MAWWFVLCLYVCRAQICIPAISCHSGPRRLLLQRVEVYGHRGGKWVQIPNCVYNQTRQFACQATVWDPRSGTHSIFKSVSLPPAPELRARMEEDGTLQCYTNNTSRETIERAHDQPAAMHQCTTTYVHQQHLQVAILIGGQRSYKVLYRAPTKRVSFFSTYVALCVFVLCLLERLITCCCCLYMKNTKTSKYNP</sequence>
<evidence type="ECO:0000313" key="3">
    <source>
        <dbReference type="Proteomes" id="UP000011238"/>
    </source>
</evidence>
<keyword evidence="1" id="KW-0812">Transmembrane</keyword>
<reference evidence="2 3" key="2">
    <citation type="journal article" date="2006" name="J. Gen. Virol.">
        <title>Genome sequences of two frog herpesviruses.</title>
        <authorList>
            <person name="Davison A.J."/>
            <person name="Cunningham C."/>
            <person name="Sauerbier W."/>
            <person name="McKinnell R.G."/>
        </authorList>
    </citation>
    <scope>NUCLEOTIDE SEQUENCE [LARGE SCALE GENOMIC DNA]</scope>
    <source>
        <strain evidence="2 3">McKinnell</strain>
    </source>
</reference>
<proteinExistence type="predicted"/>
<feature type="transmembrane region" description="Helical" evidence="1">
    <location>
        <begin position="161"/>
        <end position="184"/>
    </location>
</feature>
<keyword evidence="1" id="KW-1133">Transmembrane helix</keyword>
<dbReference type="GeneID" id="5141331"/>
<organism evidence="3">
    <name type="scientific">Ranid herpesvirus 1</name>
    <name type="common">Lucke tumor herpesvirus</name>
    <dbReference type="NCBI Taxonomy" id="85655"/>
    <lineage>
        <taxon>Viruses</taxon>
        <taxon>Duplodnaviria</taxon>
        <taxon>Heunggongvirae</taxon>
        <taxon>Peploviricota</taxon>
        <taxon>Herviviricetes</taxon>
        <taxon>Herpesvirales</taxon>
        <taxon>Alloherpesviridae</taxon>
        <taxon>Batravirus</taxon>
        <taxon>Batravirus ranidallo1</taxon>
    </lineage>
</organism>
<dbReference type="EMBL" id="DQ665917">
    <property type="protein sequence ID" value="ABG25794.1"/>
    <property type="molecule type" value="Genomic_DNA"/>
</dbReference>
<keyword evidence="1" id="KW-0472">Membrane</keyword>
<reference evidence="3" key="1">
    <citation type="journal article" date="1999" name="J. Cancer Res. Clin. Oncol.">
        <title>Genomic studies of the Lucke tumor herpesvirus (RaHV-1).</title>
        <authorList>
            <person name="Davison A.J."/>
            <person name="Sauerbier W."/>
            <person name="Dolan A."/>
            <person name="Addison C."/>
            <person name="McKinnell R.G."/>
        </authorList>
    </citation>
    <scope>NUCLEOTIDE SEQUENCE [LARGE SCALE GENOMIC DNA]</scope>
    <source>
        <strain evidence="3">McKinnell</strain>
    </source>
</reference>
<dbReference type="Proteomes" id="UP000011238">
    <property type="component" value="Segment"/>
</dbReference>
<dbReference type="RefSeq" id="YP_656768.1">
    <property type="nucleotide sequence ID" value="NC_008211.1"/>
</dbReference>
<protein>
    <submittedName>
        <fullName evidence="2">ORF113</fullName>
    </submittedName>
</protein>
<keyword evidence="3" id="KW-1185">Reference proteome</keyword>
<name>Q14VL7_9VIRU</name>